<evidence type="ECO:0000256" key="4">
    <source>
        <dbReference type="ARBA" id="ARBA00023136"/>
    </source>
</evidence>
<dbReference type="Pfam" id="PF10392">
    <property type="entry name" value="COG5_N"/>
    <property type="match status" value="1"/>
</dbReference>
<dbReference type="GO" id="GO:0017119">
    <property type="term" value="C:Golgi transport complex"/>
    <property type="evidence" value="ECO:0007669"/>
    <property type="project" value="InterPro"/>
</dbReference>
<evidence type="ECO:0000313" key="10">
    <source>
        <dbReference type="Proteomes" id="UP001489004"/>
    </source>
</evidence>
<evidence type="ECO:0000256" key="2">
    <source>
        <dbReference type="ARBA" id="ARBA00020974"/>
    </source>
</evidence>
<feature type="coiled-coil region" evidence="5">
    <location>
        <begin position="53"/>
        <end position="112"/>
    </location>
</feature>
<feature type="compositionally biased region" description="Gly residues" evidence="6">
    <location>
        <begin position="272"/>
        <end position="283"/>
    </location>
</feature>
<keyword evidence="4" id="KW-0472">Membrane</keyword>
<evidence type="ECO:0000256" key="1">
    <source>
        <dbReference type="ARBA" id="ARBA00004395"/>
    </source>
</evidence>
<dbReference type="PANTHER" id="PTHR13228:SF3">
    <property type="entry name" value="CONSERVED OLIGOMERIC GOLGI COMPLEX SUBUNIT 5"/>
    <property type="match status" value="1"/>
</dbReference>
<feature type="region of interest" description="Disordered" evidence="6">
    <location>
        <begin position="271"/>
        <end position="297"/>
    </location>
</feature>
<comment type="subcellular location">
    <subcellularLocation>
        <location evidence="1">Golgi apparatus membrane</location>
        <topology evidence="1">Peripheral membrane protein</topology>
    </subcellularLocation>
</comment>
<dbReference type="EMBL" id="JALJOR010000020">
    <property type="protein sequence ID" value="KAK9803582.1"/>
    <property type="molecule type" value="Genomic_DNA"/>
</dbReference>
<keyword evidence="10" id="KW-1185">Reference proteome</keyword>
<dbReference type="InterPro" id="IPR049176">
    <property type="entry name" value="COG5_N"/>
</dbReference>
<keyword evidence="3" id="KW-0333">Golgi apparatus</keyword>
<accession>A0AAW1P2P1</accession>
<dbReference type="GO" id="GO:0006891">
    <property type="term" value="P:intra-Golgi vesicle-mediated transport"/>
    <property type="evidence" value="ECO:0007669"/>
    <property type="project" value="InterPro"/>
</dbReference>
<dbReference type="Pfam" id="PF20649">
    <property type="entry name" value="COG5_C"/>
    <property type="match status" value="1"/>
</dbReference>
<organism evidence="9 10">
    <name type="scientific">[Myrmecia] bisecta</name>
    <dbReference type="NCBI Taxonomy" id="41462"/>
    <lineage>
        <taxon>Eukaryota</taxon>
        <taxon>Viridiplantae</taxon>
        <taxon>Chlorophyta</taxon>
        <taxon>core chlorophytes</taxon>
        <taxon>Trebouxiophyceae</taxon>
        <taxon>Trebouxiales</taxon>
        <taxon>Trebouxiaceae</taxon>
        <taxon>Myrmecia</taxon>
    </lineage>
</organism>
<keyword evidence="5" id="KW-0175">Coiled coil</keyword>
<protein>
    <recommendedName>
        <fullName evidence="2">Conserved oligomeric Golgi complex subunit 5</fullName>
    </recommendedName>
</protein>
<evidence type="ECO:0000313" key="9">
    <source>
        <dbReference type="EMBL" id="KAK9803582.1"/>
    </source>
</evidence>
<evidence type="ECO:0000256" key="6">
    <source>
        <dbReference type="SAM" id="MobiDB-lite"/>
    </source>
</evidence>
<feature type="domain" description="Conserved oligomeric Golgi complex subunit 5 N-terminal" evidence="7">
    <location>
        <begin position="26"/>
        <end position="150"/>
    </location>
</feature>
<dbReference type="Proteomes" id="UP001489004">
    <property type="component" value="Unassembled WGS sequence"/>
</dbReference>
<reference evidence="9 10" key="1">
    <citation type="journal article" date="2024" name="Nat. Commun.">
        <title>Phylogenomics reveals the evolutionary origins of lichenization in chlorophyte algae.</title>
        <authorList>
            <person name="Puginier C."/>
            <person name="Libourel C."/>
            <person name="Otte J."/>
            <person name="Skaloud P."/>
            <person name="Haon M."/>
            <person name="Grisel S."/>
            <person name="Petersen M."/>
            <person name="Berrin J.G."/>
            <person name="Delaux P.M."/>
            <person name="Dal Grande F."/>
            <person name="Keller J."/>
        </authorList>
    </citation>
    <scope>NUCLEOTIDE SEQUENCE [LARGE SCALE GENOMIC DNA]</scope>
    <source>
        <strain evidence="9 10">SAG 2043</strain>
    </source>
</reference>
<dbReference type="AlphaFoldDB" id="A0AAW1P2P1"/>
<evidence type="ECO:0000259" key="8">
    <source>
        <dbReference type="Pfam" id="PF20649"/>
    </source>
</evidence>
<name>A0AAW1P2P1_9CHLO</name>
<proteinExistence type="predicted"/>
<feature type="region of interest" description="Disordered" evidence="6">
    <location>
        <begin position="1"/>
        <end position="23"/>
    </location>
</feature>
<comment type="caution">
    <text evidence="9">The sequence shown here is derived from an EMBL/GenBank/DDBJ whole genome shotgun (WGS) entry which is preliminary data.</text>
</comment>
<evidence type="ECO:0000256" key="5">
    <source>
        <dbReference type="SAM" id="Coils"/>
    </source>
</evidence>
<dbReference type="InterPro" id="IPR048485">
    <property type="entry name" value="COG5_helical"/>
</dbReference>
<evidence type="ECO:0000259" key="7">
    <source>
        <dbReference type="Pfam" id="PF10392"/>
    </source>
</evidence>
<gene>
    <name evidence="9" type="ORF">WJX72_002111</name>
</gene>
<sequence>MGRGGENTVAETERPASLQSDPRFAPFFDDSFNPATFASNALAGAHATAQATAEELQEGIRLLNLRLRDEVNQRHAELLQQTGSLREAEGSMQGINLSVESLQSALRRAKAEVQEPYQEVRLKVSQLRNLHATVDLLRHIIHRLKLTQKLKAQLAAPAAQATSVLDLAKAAKLLSDIEAVGAEADLAGINVTDADTEFLHGAGQQVRTQAQAALKAGMDSLSQAEVGSALQVYFNLNELSEAVEGLIDQYTVQLDKAIAAALDPRKLAPGSSTGGGLLGGPGGARSTSSPGPGGSAKWQDTLWQKLAKVADQLHDAVVAVWHLQRVLSKKRDPLTHVLFIDVLLEPGTPLPCERVWEKVMQSLRDSMAAAANPAKGGFVREALVNSFPRLAALLEDLFMRMRRDTDVKGVAPAVAADQQEVLLSAAAPFQNAYLAAALARMQDGVTSAFSGGSRALPTAAELQKCIGRMHEELKAVGDSPRLAGQTASCVGKALRLLAEKAEYMAATGPDVRSISGACTSAQLRNINLCSHLQEVHRSLVTLLPRLPPQAAASLQSPLEAVQSMAIDAIMPIFRAVVEVAEDIILRMHAQDFGLAGSSNADAVTNASRYMVELTRHIAHCRVEYLSKFSPPPSPHVPSFVAALVERMASRLLVFFVRHASLLRPLSQAGKVQLAKDIAELEVSVGQNLFALEHLGTPFRVLRAFRPLLFLETSALPASPLLKELPPSTVLHHLYSRAPPALESPHTKNGFSPAQYSLWLDQHSMEDVLKYIKMALEGCSAKAKGEPGYADVYPLMLQLCTQQATSGQ</sequence>
<feature type="domain" description="Conserved oligomeric Golgi complex subunit 5 helical" evidence="8">
    <location>
        <begin position="186"/>
        <end position="398"/>
    </location>
</feature>
<dbReference type="InterPro" id="IPR019465">
    <property type="entry name" value="Cog5"/>
</dbReference>
<dbReference type="GO" id="GO:0000139">
    <property type="term" value="C:Golgi membrane"/>
    <property type="evidence" value="ECO:0007669"/>
    <property type="project" value="UniProtKB-SubCell"/>
</dbReference>
<dbReference type="PANTHER" id="PTHR13228">
    <property type="entry name" value="CONSERVED OLIGOMERIC GOLGI COMPLEX COMPONENT 5"/>
    <property type="match status" value="1"/>
</dbReference>
<evidence type="ECO:0000256" key="3">
    <source>
        <dbReference type="ARBA" id="ARBA00023034"/>
    </source>
</evidence>